<reference evidence="1 2" key="1">
    <citation type="submission" date="2019-11" db="EMBL/GenBank/DDBJ databases">
        <title>Whole genome sequence of Oryza granulata.</title>
        <authorList>
            <person name="Li W."/>
        </authorList>
    </citation>
    <scope>NUCLEOTIDE SEQUENCE [LARGE SCALE GENOMIC DNA]</scope>
    <source>
        <strain evidence="2">cv. Menghai</strain>
        <tissue evidence="1">Leaf</tissue>
    </source>
</reference>
<dbReference type="AlphaFoldDB" id="A0A6G1C8F6"/>
<dbReference type="Gene3D" id="2.60.210.10">
    <property type="entry name" value="Apoptosis, Tumor Necrosis Factor Receptor Associated Protein 2, Chain A"/>
    <property type="match status" value="1"/>
</dbReference>
<keyword evidence="2" id="KW-1185">Reference proteome</keyword>
<accession>A0A6G1C8F6</accession>
<protein>
    <recommendedName>
        <fullName evidence="3">MATH domain-containing protein</fullName>
    </recommendedName>
</protein>
<evidence type="ECO:0000313" key="1">
    <source>
        <dbReference type="EMBL" id="KAF0896430.1"/>
    </source>
</evidence>
<dbReference type="InterPro" id="IPR008974">
    <property type="entry name" value="TRAF-like"/>
</dbReference>
<dbReference type="Proteomes" id="UP000479710">
    <property type="component" value="Unassembled WGS sequence"/>
</dbReference>
<gene>
    <name evidence="1" type="ORF">E2562_024299</name>
</gene>
<sequence>MRQTQPPRNRSQKGSPGAGAAAAWSSAISHYRAWVFLYLDQPAAEDDVVSAEFMFSLLDRNDEPVHMKMTPSAKTFSCVNGYSRRWGYGRFIKRKRLESHLWSCLRLGGEAFGIRCNIAMVTSGRRKAAAAATARLALASRRPPYQRSGSGRAFHGWWPSVPGAQEHARGTVVGFHGGALRPR</sequence>
<organism evidence="1 2">
    <name type="scientific">Oryza meyeriana var. granulata</name>
    <dbReference type="NCBI Taxonomy" id="110450"/>
    <lineage>
        <taxon>Eukaryota</taxon>
        <taxon>Viridiplantae</taxon>
        <taxon>Streptophyta</taxon>
        <taxon>Embryophyta</taxon>
        <taxon>Tracheophyta</taxon>
        <taxon>Spermatophyta</taxon>
        <taxon>Magnoliopsida</taxon>
        <taxon>Liliopsida</taxon>
        <taxon>Poales</taxon>
        <taxon>Poaceae</taxon>
        <taxon>BOP clade</taxon>
        <taxon>Oryzoideae</taxon>
        <taxon>Oryzeae</taxon>
        <taxon>Oryzinae</taxon>
        <taxon>Oryza</taxon>
        <taxon>Oryza meyeriana</taxon>
    </lineage>
</organism>
<comment type="caution">
    <text evidence="1">The sequence shown here is derived from an EMBL/GenBank/DDBJ whole genome shotgun (WGS) entry which is preliminary data.</text>
</comment>
<evidence type="ECO:0000313" key="2">
    <source>
        <dbReference type="Proteomes" id="UP000479710"/>
    </source>
</evidence>
<dbReference type="InterPro" id="IPR002083">
    <property type="entry name" value="MATH/TRAF_dom"/>
</dbReference>
<proteinExistence type="predicted"/>
<name>A0A6G1C8F6_9ORYZ</name>
<dbReference type="SUPFAM" id="SSF49599">
    <property type="entry name" value="TRAF domain-like"/>
    <property type="match status" value="1"/>
</dbReference>
<evidence type="ECO:0008006" key="3">
    <source>
        <dbReference type="Google" id="ProtNLM"/>
    </source>
</evidence>
<dbReference type="CDD" id="cd00121">
    <property type="entry name" value="MATH"/>
    <property type="match status" value="1"/>
</dbReference>
<dbReference type="EMBL" id="SPHZ02000010">
    <property type="protein sequence ID" value="KAF0896430.1"/>
    <property type="molecule type" value="Genomic_DNA"/>
</dbReference>